<sequence>MSAPGGIIELPDNSGQKTPQRCFLAHHGGMSLWLKMLQESVSWRGWKYFHDGIKYCLHPLFLNTFWCVQCLPHLDVVKTGDVTGRIGDPVPYTEASTNRVPAKEVAKPKAIGAPPNTPGGSQSKVVPIAGLNPYQSKWTIRARVTNKSAIRSWSNSRGDGKLFSMEVVDESVRNDCSFDLIPVINYSGEIRITGFNEQVDKFFSLIEINKVYYISKGTLKIANKQYTSVKNDYEMTLNNETSIVPCDDAMDVPMVQFEFIPIGELENKEKDSVVDIIGVCKSYDDVTKITTKSSREVSKRAIHLIDRTGKVITTTLWGEEAERFDGSSQPVVAIKGARLSDFGGRSLSVLFSSTLLMNPDIPEAFKLRGWFDSEGHALEGTSMSESRSGTTAGGSSNWKSLMEVKSENLGHGEKADYYTSVATVMYLRKENCLYQACPTQDCNKKVVDQQNGFYRCEKCDKEFPNFKYRLILSNEQAFEEVFQNANFRTYIFRNRVKLETYNDESRIKATVLDVKPIDHKEYSKRLIMNIRKPYNASVTPQALQCLFLSFLSLFSFSLFWPPPVLPLAPSSSTRLPLQTEGRRPLIYYSWMSTRCFRHPLLGHAPAWRKCRLSSRQLSGRHNKSSPALPGVAEVLGSRVPQAPGRRLAVATGPYRIELPSPLPVAPYPTRAIAPLRSGGGTSPPLVFLGVRPGSIPGPEPHGINRHQGAAWR</sequence>
<feature type="domain" description="Replication factor A C-terminal" evidence="10">
    <location>
        <begin position="417"/>
        <end position="473"/>
    </location>
</feature>
<reference evidence="12 13" key="1">
    <citation type="journal article" date="2021" name="Cell">
        <title>Tracing the genetic footprints of vertebrate landing in non-teleost ray-finned fishes.</title>
        <authorList>
            <person name="Bi X."/>
            <person name="Wang K."/>
            <person name="Yang L."/>
            <person name="Pan H."/>
            <person name="Jiang H."/>
            <person name="Wei Q."/>
            <person name="Fang M."/>
            <person name="Yu H."/>
            <person name="Zhu C."/>
            <person name="Cai Y."/>
            <person name="He Y."/>
            <person name="Gan X."/>
            <person name="Zeng H."/>
            <person name="Yu D."/>
            <person name="Zhu Y."/>
            <person name="Jiang H."/>
            <person name="Qiu Q."/>
            <person name="Yang H."/>
            <person name="Zhang Y.E."/>
            <person name="Wang W."/>
            <person name="Zhu M."/>
            <person name="He S."/>
            <person name="Zhang G."/>
        </authorList>
    </citation>
    <scope>NUCLEOTIDE SEQUENCE [LARGE SCALE GENOMIC DNA]</scope>
    <source>
        <strain evidence="12">Bchr_013</strain>
    </source>
</reference>
<dbReference type="SUPFAM" id="SSF50249">
    <property type="entry name" value="Nucleic acid-binding proteins"/>
    <property type="match status" value="3"/>
</dbReference>
<evidence type="ECO:0000256" key="3">
    <source>
        <dbReference type="ARBA" id="ARBA00022705"/>
    </source>
</evidence>
<comment type="subcellular location">
    <subcellularLocation>
        <location evidence="1">Nucleus</location>
        <location evidence="1">PML body</location>
    </subcellularLocation>
</comment>
<dbReference type="Pfam" id="PF16900">
    <property type="entry name" value="REPA_OB_2"/>
    <property type="match status" value="1"/>
</dbReference>
<dbReference type="GO" id="GO:0016605">
    <property type="term" value="C:PML body"/>
    <property type="evidence" value="ECO:0007669"/>
    <property type="project" value="UniProtKB-SubCell"/>
</dbReference>
<dbReference type="PANTHER" id="PTHR47165:SF4">
    <property type="entry name" value="OS03G0429900 PROTEIN"/>
    <property type="match status" value="1"/>
</dbReference>
<keyword evidence="8 9" id="KW-0539">Nucleus</keyword>
<dbReference type="GO" id="GO:0006260">
    <property type="term" value="P:DNA replication"/>
    <property type="evidence" value="ECO:0007669"/>
    <property type="project" value="UniProtKB-KW"/>
</dbReference>
<dbReference type="InterPro" id="IPR013955">
    <property type="entry name" value="Rep_factor-A_C"/>
</dbReference>
<dbReference type="FunFam" id="2.40.50.140:FF:000090">
    <property type="entry name" value="Replication protein A subunit"/>
    <property type="match status" value="1"/>
</dbReference>
<evidence type="ECO:0000256" key="9">
    <source>
        <dbReference type="RuleBase" id="RU364130"/>
    </source>
</evidence>
<evidence type="ECO:0000256" key="8">
    <source>
        <dbReference type="ARBA" id="ARBA00023242"/>
    </source>
</evidence>
<evidence type="ECO:0000256" key="5">
    <source>
        <dbReference type="ARBA" id="ARBA00022771"/>
    </source>
</evidence>
<dbReference type="InterPro" id="IPR031657">
    <property type="entry name" value="REPA_OB_2"/>
</dbReference>
<keyword evidence="6 9" id="KW-0862">Zinc</keyword>
<evidence type="ECO:0000256" key="1">
    <source>
        <dbReference type="ARBA" id="ARBA00004322"/>
    </source>
</evidence>
<dbReference type="InterPro" id="IPR012340">
    <property type="entry name" value="NA-bd_OB-fold"/>
</dbReference>
<dbReference type="CDD" id="cd04475">
    <property type="entry name" value="RPA1_DBD_B"/>
    <property type="match status" value="1"/>
</dbReference>
<evidence type="ECO:0000256" key="6">
    <source>
        <dbReference type="ARBA" id="ARBA00022833"/>
    </source>
</evidence>
<keyword evidence="4 9" id="KW-0479">Metal-binding</keyword>
<comment type="function">
    <text evidence="9">As part of the heterotrimeric replication protein A complex (RPA/RP-A), binds and stabilizes single-stranded DNA intermediates, that form during DNA replication or upon DNA stress. It prevents their reannealing and in parallel, recruits and activates different proteins and complexes involved in DNA metabolism. Thereby, it plays an essential role both in DNA replication and the cellular response to DNA damage.</text>
</comment>
<dbReference type="Proteomes" id="UP000886611">
    <property type="component" value="Unassembled WGS sequence"/>
</dbReference>
<feature type="non-terminal residue" evidence="12">
    <location>
        <position position="1"/>
    </location>
</feature>
<feature type="domain" description="Replication factor A C-terminal" evidence="10">
    <location>
        <begin position="474"/>
        <end position="526"/>
    </location>
</feature>
<dbReference type="FunFam" id="2.40.50.140:FF:000041">
    <property type="entry name" value="Replication protein A subunit"/>
    <property type="match status" value="1"/>
</dbReference>
<dbReference type="NCBIfam" id="TIGR00617">
    <property type="entry name" value="rpa1"/>
    <property type="match status" value="1"/>
</dbReference>
<organism evidence="12 13">
    <name type="scientific">Polypterus senegalus</name>
    <name type="common">Senegal bichir</name>
    <dbReference type="NCBI Taxonomy" id="55291"/>
    <lineage>
        <taxon>Eukaryota</taxon>
        <taxon>Metazoa</taxon>
        <taxon>Chordata</taxon>
        <taxon>Craniata</taxon>
        <taxon>Vertebrata</taxon>
        <taxon>Euteleostomi</taxon>
        <taxon>Actinopterygii</taxon>
        <taxon>Polypteriformes</taxon>
        <taxon>Polypteridae</taxon>
        <taxon>Polypterus</taxon>
    </lineage>
</organism>
<feature type="domain" description="Replication protein A OB" evidence="11">
    <location>
        <begin position="262"/>
        <end position="358"/>
    </location>
</feature>
<feature type="non-terminal residue" evidence="12">
    <location>
        <position position="712"/>
    </location>
</feature>
<dbReference type="InterPro" id="IPR004591">
    <property type="entry name" value="Rfa1"/>
</dbReference>
<comment type="similarity">
    <text evidence="2 9">Belongs to the replication factor A protein 1 family.</text>
</comment>
<dbReference type="GO" id="GO:0008270">
    <property type="term" value="F:zinc ion binding"/>
    <property type="evidence" value="ECO:0007669"/>
    <property type="project" value="UniProtKB-KW"/>
</dbReference>
<dbReference type="Gene3D" id="2.40.50.140">
    <property type="entry name" value="Nucleic acid-binding proteins"/>
    <property type="match status" value="4"/>
</dbReference>
<dbReference type="CDD" id="cd04474">
    <property type="entry name" value="RPA1_DBD_A"/>
    <property type="match status" value="1"/>
</dbReference>
<evidence type="ECO:0000256" key="4">
    <source>
        <dbReference type="ARBA" id="ARBA00022723"/>
    </source>
</evidence>
<dbReference type="GO" id="GO:0006310">
    <property type="term" value="P:DNA recombination"/>
    <property type="evidence" value="ECO:0007669"/>
    <property type="project" value="InterPro"/>
</dbReference>
<keyword evidence="7 9" id="KW-0238">DNA-binding</keyword>
<dbReference type="Pfam" id="PF08646">
    <property type="entry name" value="Rep_fac-A_C"/>
    <property type="match status" value="2"/>
</dbReference>
<evidence type="ECO:0000259" key="10">
    <source>
        <dbReference type="Pfam" id="PF08646"/>
    </source>
</evidence>
<comment type="caution">
    <text evidence="12">The sequence shown here is derived from an EMBL/GenBank/DDBJ whole genome shotgun (WGS) entry which is preliminary data.</text>
</comment>
<dbReference type="AlphaFoldDB" id="A0A8X7WYR8"/>
<protein>
    <recommendedName>
        <fullName evidence="9">Replication protein A subunit</fullName>
    </recommendedName>
</protein>
<dbReference type="PANTHER" id="PTHR47165">
    <property type="entry name" value="OS03G0429900 PROTEIN"/>
    <property type="match status" value="1"/>
</dbReference>
<keyword evidence="3 9" id="KW-0235">DNA replication</keyword>
<proteinExistence type="inferred from homology"/>
<keyword evidence="13" id="KW-1185">Reference proteome</keyword>
<keyword evidence="5 9" id="KW-0863">Zinc-finger</keyword>
<dbReference type="GO" id="GO:0003677">
    <property type="term" value="F:DNA binding"/>
    <property type="evidence" value="ECO:0007669"/>
    <property type="project" value="UniProtKB-KW"/>
</dbReference>
<evidence type="ECO:0000256" key="7">
    <source>
        <dbReference type="ARBA" id="ARBA00023125"/>
    </source>
</evidence>
<comment type="subunit">
    <text evidence="9">Component of the heterotrimeric canonical replication protein A complex (RPA).</text>
</comment>
<dbReference type="InterPro" id="IPR047192">
    <property type="entry name" value="Euk_RPA1_DBD_C"/>
</dbReference>
<dbReference type="FunFam" id="2.40.50.140:FF:000064">
    <property type="entry name" value="Replication protein A subunit"/>
    <property type="match status" value="1"/>
</dbReference>
<name>A0A8X7WYR8_POLSE</name>
<dbReference type="GO" id="GO:0006281">
    <property type="term" value="P:DNA repair"/>
    <property type="evidence" value="ECO:0007669"/>
    <property type="project" value="InterPro"/>
</dbReference>
<evidence type="ECO:0000259" key="11">
    <source>
        <dbReference type="Pfam" id="PF16900"/>
    </source>
</evidence>
<dbReference type="EMBL" id="JAATIS010005477">
    <property type="protein sequence ID" value="KAG2458722.1"/>
    <property type="molecule type" value="Genomic_DNA"/>
</dbReference>
<gene>
    <name evidence="12" type="primary">Rpa1</name>
    <name evidence="12" type="ORF">GTO96_0019709</name>
</gene>
<accession>A0A8X7WYR8</accession>
<evidence type="ECO:0000313" key="13">
    <source>
        <dbReference type="Proteomes" id="UP000886611"/>
    </source>
</evidence>
<dbReference type="CDD" id="cd04476">
    <property type="entry name" value="RPA1_DBD_C"/>
    <property type="match status" value="1"/>
</dbReference>
<evidence type="ECO:0000256" key="2">
    <source>
        <dbReference type="ARBA" id="ARBA00005690"/>
    </source>
</evidence>
<evidence type="ECO:0000313" key="12">
    <source>
        <dbReference type="EMBL" id="KAG2458722.1"/>
    </source>
</evidence>